<dbReference type="STRING" id="247490.KSU1_C0513"/>
<accession>I3IK64</accession>
<evidence type="ECO:0000313" key="1">
    <source>
        <dbReference type="EMBL" id="GAB62109.1"/>
    </source>
</evidence>
<organism evidence="1 2">
    <name type="scientific">Candidatus Jettenia caeni</name>
    <dbReference type="NCBI Taxonomy" id="247490"/>
    <lineage>
        <taxon>Bacteria</taxon>
        <taxon>Pseudomonadati</taxon>
        <taxon>Planctomycetota</taxon>
        <taxon>Candidatus Brocadiia</taxon>
        <taxon>Candidatus Brocadiales</taxon>
        <taxon>Candidatus Brocadiaceae</taxon>
        <taxon>Candidatus Jettenia</taxon>
    </lineage>
</organism>
<name>I3IK64_9BACT</name>
<evidence type="ECO:0000313" key="2">
    <source>
        <dbReference type="Proteomes" id="UP000002985"/>
    </source>
</evidence>
<gene>
    <name evidence="1" type="ORF">KSU1_C0513</name>
</gene>
<evidence type="ECO:0008006" key="3">
    <source>
        <dbReference type="Google" id="ProtNLM"/>
    </source>
</evidence>
<reference evidence="1 2" key="1">
    <citation type="journal article" date="2012" name="FEBS Lett.">
        <title>Anammox organism KSU-1 expresses a NirK-type copper-containing nitrite reductase instead of a NirS-type with cytochrome cd1.</title>
        <authorList>
            <person name="Hira D."/>
            <person name="Toh H."/>
            <person name="Migita C.T."/>
            <person name="Okubo H."/>
            <person name="Nishiyama T."/>
            <person name="Hattori M."/>
            <person name="Furukawa K."/>
            <person name="Fujii T."/>
        </authorList>
    </citation>
    <scope>NUCLEOTIDE SEQUENCE [LARGE SCALE GENOMIC DNA]</scope>
</reference>
<proteinExistence type="predicted"/>
<keyword evidence="2" id="KW-1185">Reference proteome</keyword>
<dbReference type="EMBL" id="BAFH01000003">
    <property type="protein sequence ID" value="GAB62109.1"/>
    <property type="molecule type" value="Genomic_DNA"/>
</dbReference>
<protein>
    <recommendedName>
        <fullName evidence="3">Transposase</fullName>
    </recommendedName>
</protein>
<sequence length="53" mass="6628">MQAFYTRHISLYRLTYEITVIIANERDMRKSMKKFIKFVFDKYQQIKDYKGNR</sequence>
<dbReference type="AlphaFoldDB" id="I3IK64"/>
<dbReference type="Proteomes" id="UP000002985">
    <property type="component" value="Unassembled WGS sequence"/>
</dbReference>
<comment type="caution">
    <text evidence="1">The sequence shown here is derived from an EMBL/GenBank/DDBJ whole genome shotgun (WGS) entry which is preliminary data.</text>
</comment>